<reference evidence="2" key="1">
    <citation type="journal article" date="2020" name="J. ISSAAS">
        <title>Lactobacilli and other gastrointestinal microbiota of Peromyscus leucopus, reservoir host for agents of Lyme disease and other zoonoses in North America.</title>
        <authorList>
            <person name="Milovic A."/>
            <person name="Bassam K."/>
            <person name="Shao H."/>
            <person name="Chatzistamou I."/>
            <person name="Tufts D.M."/>
            <person name="Diuk-Wasser M."/>
            <person name="Barbour A.G."/>
        </authorList>
    </citation>
    <scope>NUCLEOTIDE SEQUENCE</scope>
    <source>
        <strain evidence="2">LL90</strain>
    </source>
</reference>
<proteinExistence type="predicted"/>
<gene>
    <name evidence="2" type="ORF">PlAlph_3600</name>
</gene>
<evidence type="ECO:0000313" key="2">
    <source>
        <dbReference type="EMBL" id="QIM10468.1"/>
    </source>
</evidence>
<feature type="domain" description="DUF6362" evidence="1">
    <location>
        <begin position="23"/>
        <end position="119"/>
    </location>
</feature>
<dbReference type="EMBL" id="MN990730">
    <property type="protein sequence ID" value="QIM10468.1"/>
    <property type="molecule type" value="Genomic_DNA"/>
</dbReference>
<protein>
    <recommendedName>
        <fullName evidence="1">DUF6362 domain-containing protein</fullName>
    </recommendedName>
</protein>
<organism evidence="2">
    <name type="scientific">uncultured Alphaproteobacteria bacterium</name>
    <dbReference type="NCBI Taxonomy" id="91750"/>
    <lineage>
        <taxon>Bacteria</taxon>
        <taxon>Pseudomonadati</taxon>
        <taxon>Pseudomonadota</taxon>
        <taxon>Alphaproteobacteria</taxon>
        <taxon>environmental samples</taxon>
    </lineage>
</organism>
<dbReference type="InterPro" id="IPR045942">
    <property type="entry name" value="DUF6362"/>
</dbReference>
<dbReference type="AlphaFoldDB" id="A0A6G8F2S9"/>
<evidence type="ECO:0000259" key="1">
    <source>
        <dbReference type="Pfam" id="PF19889"/>
    </source>
</evidence>
<accession>A0A6G8F2S9</accession>
<sequence length="145" mass="17751">MAELIWTREMVKDWFESAVYTLKKMPREKVQGYKTYWPGIRYTEMELLQMDRKPIRLVANSLDIARLDAVLEWIYLVDNVDQRWIIWQRAKRYPWRLICKRYGKTSRTLIDWHNAGIDVIVKVLNNPQSRYFEPNRKLLSRYMSY</sequence>
<name>A0A6G8F2S9_9PROT</name>
<dbReference type="Pfam" id="PF19889">
    <property type="entry name" value="DUF6362"/>
    <property type="match status" value="1"/>
</dbReference>